<proteinExistence type="inferred from homology"/>
<evidence type="ECO:0000256" key="3">
    <source>
        <dbReference type="ARBA" id="ARBA00022598"/>
    </source>
</evidence>
<dbReference type="OrthoDB" id="9761733at2"/>
<dbReference type="FunFam" id="3.10.410.10:FF:000001">
    <property type="entry name" value="Putative formate--tetrahydrofolate ligase"/>
    <property type="match status" value="1"/>
</dbReference>
<dbReference type="GO" id="GO:0004329">
    <property type="term" value="F:formate-tetrahydrofolate ligase activity"/>
    <property type="evidence" value="ECO:0007669"/>
    <property type="project" value="UniProtKB-UniRule"/>
</dbReference>
<dbReference type="FunFam" id="3.30.1510.10:FF:000001">
    <property type="entry name" value="Formate--tetrahydrofolate ligase"/>
    <property type="match status" value="1"/>
</dbReference>
<evidence type="ECO:0000256" key="2">
    <source>
        <dbReference type="ARBA" id="ARBA00022563"/>
    </source>
</evidence>
<comment type="pathway">
    <text evidence="1 8">One-carbon metabolism; tetrahydrofolate interconversion.</text>
</comment>
<reference evidence="10" key="1">
    <citation type="journal article" date="2010" name="Stand. Genomic Sci.">
        <title>Complete genome sequence of Syntrophothermus lipocalidus type strain (TGB-C1T).</title>
        <authorList>
            <consortium name="US DOE Joint Genome Institute (JGI-PGF)"/>
            <person name="Djao O."/>
            <person name="Zhang X."/>
            <person name="Lucas S."/>
            <person name="Lapidus A."/>
            <person name="Glavina Del Rio T."/>
            <person name="Nolan M."/>
            <person name="Tice H."/>
            <person name="Cheng J."/>
            <person name="Han C."/>
            <person name="Tapia R."/>
            <person name="Goodwin L."/>
            <person name="Pitluck S."/>
            <person name="Liolios K."/>
            <person name="Ivanova N."/>
            <person name="Mavromatis K."/>
            <person name="Mikhailova N."/>
            <person name="Ovchinnikova G."/>
            <person name="Pati A."/>
            <person name="Brambilla E."/>
            <person name="Chen A."/>
            <person name="Palaniappan K."/>
            <person name="Land M."/>
            <person name="Hauser L."/>
            <person name="Chang Y."/>
            <person name="Jeffries C."/>
            <person name="Rohde M."/>
            <person name="Sikorski J."/>
            <person name="Spring S."/>
            <person name="Goker M."/>
            <person name="Detter J."/>
            <person name="Woyke T."/>
            <person name="Bristow J."/>
            <person name="Eisen J."/>
            <person name="Markowitz V."/>
            <person name="Hugenholtz P."/>
            <person name="Kyrpides N."/>
            <person name="Klenk H."/>
        </authorList>
    </citation>
    <scope>NUCLEOTIDE SEQUENCE [LARGE SCALE GENOMIC DNA]</scope>
    <source>
        <strain evidence="10">DSM 12680 / TGB-C1</strain>
    </source>
</reference>
<keyword evidence="2 8" id="KW-0554">One-carbon metabolism</keyword>
<dbReference type="PROSITE" id="PS00721">
    <property type="entry name" value="FTHFS_1"/>
    <property type="match status" value="1"/>
</dbReference>
<dbReference type="CDD" id="cd00477">
    <property type="entry name" value="FTHFS"/>
    <property type="match status" value="1"/>
</dbReference>
<keyword evidence="4 8" id="KW-0547">Nucleotide-binding</keyword>
<keyword evidence="10" id="KW-1185">Reference proteome</keyword>
<dbReference type="GO" id="GO:0005524">
    <property type="term" value="F:ATP binding"/>
    <property type="evidence" value="ECO:0007669"/>
    <property type="project" value="UniProtKB-UniRule"/>
</dbReference>
<dbReference type="STRING" id="643648.Slip_0130"/>
<dbReference type="HOGENOM" id="CLU_003601_3_3_9"/>
<dbReference type="InterPro" id="IPR000559">
    <property type="entry name" value="Formate_THF_ligase"/>
</dbReference>
<dbReference type="Gene3D" id="3.30.1510.10">
    <property type="entry name" value="Domain 2, N(10)-formyltetrahydrofolate synthetase"/>
    <property type="match status" value="1"/>
</dbReference>
<dbReference type="Gene3D" id="3.40.50.300">
    <property type="entry name" value="P-loop containing nucleotide triphosphate hydrolases"/>
    <property type="match status" value="1"/>
</dbReference>
<evidence type="ECO:0000256" key="4">
    <source>
        <dbReference type="ARBA" id="ARBA00022741"/>
    </source>
</evidence>
<protein>
    <recommendedName>
        <fullName evidence="8">Formate--tetrahydrofolate ligase</fullName>
        <ecNumber evidence="8">6.3.4.3</ecNumber>
    </recommendedName>
    <alternativeName>
        <fullName evidence="8">Formyltetrahydrofolate synthetase</fullName>
        <shortName evidence="8">FHS</shortName>
        <shortName evidence="8">FTHFS</shortName>
    </alternativeName>
</protein>
<dbReference type="InterPro" id="IPR020628">
    <property type="entry name" value="Formate_THF_ligase_CS"/>
</dbReference>
<dbReference type="PROSITE" id="PS00722">
    <property type="entry name" value="FTHFS_2"/>
    <property type="match status" value="1"/>
</dbReference>
<dbReference type="NCBIfam" id="NF010030">
    <property type="entry name" value="PRK13505.1"/>
    <property type="match status" value="1"/>
</dbReference>
<keyword evidence="5 8" id="KW-0067">ATP-binding</keyword>
<evidence type="ECO:0000256" key="1">
    <source>
        <dbReference type="ARBA" id="ARBA00004777"/>
    </source>
</evidence>
<dbReference type="Proteomes" id="UP000000378">
    <property type="component" value="Chromosome"/>
</dbReference>
<dbReference type="HAMAP" id="MF_01543">
    <property type="entry name" value="FTHFS"/>
    <property type="match status" value="1"/>
</dbReference>
<accession>D7CJ41</accession>
<evidence type="ECO:0000256" key="5">
    <source>
        <dbReference type="ARBA" id="ARBA00022840"/>
    </source>
</evidence>
<gene>
    <name evidence="8" type="primary">fhs</name>
    <name evidence="9" type="ordered locus">Slip_0130</name>
</gene>
<reference evidence="9 10" key="2">
    <citation type="journal article" date="2010" name="Stand. Genomic Sci.">
        <title>Complete genome sequence of Syntrophothermus lipocalidus type strain (TGB-C1).</title>
        <authorList>
            <person name="Djao O.D."/>
            <person name="Zhang X."/>
            <person name="Lucas S."/>
            <person name="Lapidus A."/>
            <person name="Del Rio T.G."/>
            <person name="Nolan M."/>
            <person name="Tice H."/>
            <person name="Cheng J.F."/>
            <person name="Han C."/>
            <person name="Tapia R."/>
            <person name="Goodwin L."/>
            <person name="Pitluck S."/>
            <person name="Liolios K."/>
            <person name="Ivanova N."/>
            <person name="Mavromatis K."/>
            <person name="Mikhailova N."/>
            <person name="Ovchinnikova G."/>
            <person name="Pati A."/>
            <person name="Brambilla E."/>
            <person name="Chen A."/>
            <person name="Palaniappan K."/>
            <person name="Land M."/>
            <person name="Hauser L."/>
            <person name="Chang Y.J."/>
            <person name="Jeffries C.D."/>
            <person name="Rohde M."/>
            <person name="Sikorski J."/>
            <person name="Spring S."/>
            <person name="Goker M."/>
            <person name="Detter J.C."/>
            <person name="Woyke T."/>
            <person name="Bristow J."/>
            <person name="Eisen J.A."/>
            <person name="Markowitz V."/>
            <person name="Hugenholtz P."/>
            <person name="Kyrpides N.C."/>
            <person name="Klenk H.P."/>
        </authorList>
    </citation>
    <scope>NUCLEOTIDE SEQUENCE [LARGE SCALE GENOMIC DNA]</scope>
    <source>
        <strain evidence="10">DSM 12680 / TGB-C1</strain>
    </source>
</reference>
<evidence type="ECO:0000313" key="10">
    <source>
        <dbReference type="Proteomes" id="UP000000378"/>
    </source>
</evidence>
<name>D7CJ41_SYNLT</name>
<dbReference type="EC" id="6.3.4.3" evidence="8"/>
<sequence>MKTDVEIAQEARLEPIESIADRTGIMPDEIEPYGRYKAKLSLEILKRLQDKPEGKLILVTAITPTPAGEGKTTVTIGLGQALNRLGAKAIIALREPSLGPCFGVKGGATGGGYSQVVPMEDINLHFTGDIHAVGAAHNLAADLLDNSVYFDNPLDIDPHRMVWPRVVDLNDRFLRHVIVGLGGKAHGLPRETGFDITVASEVMACLCLCDDLMELKARLKRIIVAFTREGRPVTAEDIKAVGSMTVLLKDAVKPNLVQTLEHTPALIHGGPFANIAHGCSSVIATRLGLKLGDYLVTEAGFGADLGAEKFFDIKCRRLGRSPDAVVIVASLRALKMHGGRPRSLCHQEDLAALDKGFANLAKHIENVKLFGIPSVVALNRFPTDTDAEIKLLEERCREMGARFALATVWADGGQGGVDLAREVMAACQETSRFSFLYDLNEPIKTKIERIATKIYGAQGVKYEPAAERTLVEIETLGYSDLPVCVAKTQYSLSDNPSLLGRPQGFEVTVREVRLSAGAGFVVPLMGNILTMPGLSRAPAAFNIDIDADGRIYGLF</sequence>
<dbReference type="Pfam" id="PF01268">
    <property type="entry name" value="FTHFS"/>
    <property type="match status" value="1"/>
</dbReference>
<dbReference type="Gene3D" id="3.10.410.10">
    <property type="entry name" value="Formyltetrahydrofolate synthetase, domain 3"/>
    <property type="match status" value="1"/>
</dbReference>
<dbReference type="InterPro" id="IPR027417">
    <property type="entry name" value="P-loop_NTPase"/>
</dbReference>
<comment type="similarity">
    <text evidence="7 8">Belongs to the formate--tetrahydrofolate ligase family.</text>
</comment>
<evidence type="ECO:0000256" key="8">
    <source>
        <dbReference type="HAMAP-Rule" id="MF_01543"/>
    </source>
</evidence>
<dbReference type="RefSeq" id="WP_013174334.1">
    <property type="nucleotide sequence ID" value="NC_014220.1"/>
</dbReference>
<keyword evidence="3 8" id="KW-0436">Ligase</keyword>
<evidence type="ECO:0000256" key="7">
    <source>
        <dbReference type="ARBA" id="ARBA00061363"/>
    </source>
</evidence>
<comment type="catalytic activity">
    <reaction evidence="6 8">
        <text>(6S)-5,6,7,8-tetrahydrofolate + formate + ATP = (6R)-10-formyltetrahydrofolate + ADP + phosphate</text>
        <dbReference type="Rhea" id="RHEA:20221"/>
        <dbReference type="ChEBI" id="CHEBI:15740"/>
        <dbReference type="ChEBI" id="CHEBI:30616"/>
        <dbReference type="ChEBI" id="CHEBI:43474"/>
        <dbReference type="ChEBI" id="CHEBI:57453"/>
        <dbReference type="ChEBI" id="CHEBI:195366"/>
        <dbReference type="ChEBI" id="CHEBI:456216"/>
        <dbReference type="EC" id="6.3.4.3"/>
    </reaction>
</comment>
<dbReference type="GO" id="GO:0035999">
    <property type="term" value="P:tetrahydrofolate interconversion"/>
    <property type="evidence" value="ECO:0007669"/>
    <property type="project" value="UniProtKB-UniRule"/>
</dbReference>
<dbReference type="AlphaFoldDB" id="D7CJ41"/>
<dbReference type="eggNOG" id="COG2759">
    <property type="taxonomic scope" value="Bacteria"/>
</dbReference>
<dbReference type="EMBL" id="CP002048">
    <property type="protein sequence ID" value="ADI00930.1"/>
    <property type="molecule type" value="Genomic_DNA"/>
</dbReference>
<dbReference type="SUPFAM" id="SSF52540">
    <property type="entry name" value="P-loop containing nucleoside triphosphate hydrolases"/>
    <property type="match status" value="1"/>
</dbReference>
<feature type="binding site" evidence="8">
    <location>
        <begin position="65"/>
        <end position="72"/>
    </location>
    <ligand>
        <name>ATP</name>
        <dbReference type="ChEBI" id="CHEBI:30616"/>
    </ligand>
</feature>
<dbReference type="UniPathway" id="UPA00193"/>
<organism evidence="9 10">
    <name type="scientific">Syntrophothermus lipocalidus (strain DSM 12680 / TGB-C1)</name>
    <dbReference type="NCBI Taxonomy" id="643648"/>
    <lineage>
        <taxon>Bacteria</taxon>
        <taxon>Bacillati</taxon>
        <taxon>Bacillota</taxon>
        <taxon>Clostridia</taxon>
        <taxon>Eubacteriales</taxon>
        <taxon>Syntrophomonadaceae</taxon>
        <taxon>Syntrophothermus</taxon>
    </lineage>
</organism>
<dbReference type="KEGG" id="slp:Slip_0130"/>
<evidence type="ECO:0000256" key="6">
    <source>
        <dbReference type="ARBA" id="ARBA00049033"/>
    </source>
</evidence>
<evidence type="ECO:0000313" key="9">
    <source>
        <dbReference type="EMBL" id="ADI00930.1"/>
    </source>
</evidence>